<keyword evidence="1" id="KW-1133">Transmembrane helix</keyword>
<evidence type="ECO:0000256" key="1">
    <source>
        <dbReference type="SAM" id="Phobius"/>
    </source>
</evidence>
<evidence type="ECO:0000313" key="4">
    <source>
        <dbReference type="EMBL" id="WUV47630.1"/>
    </source>
</evidence>
<dbReference type="Pfam" id="PF11887">
    <property type="entry name" value="Mce4_CUP1"/>
    <property type="match status" value="1"/>
</dbReference>
<feature type="domain" description="Mammalian cell entry C-terminal" evidence="3">
    <location>
        <begin position="128"/>
        <end position="350"/>
    </location>
</feature>
<gene>
    <name evidence="4" type="ORF">OG563_05170</name>
</gene>
<organism evidence="4 5">
    <name type="scientific">Nocardia vinacea</name>
    <dbReference type="NCBI Taxonomy" id="96468"/>
    <lineage>
        <taxon>Bacteria</taxon>
        <taxon>Bacillati</taxon>
        <taxon>Actinomycetota</taxon>
        <taxon>Actinomycetes</taxon>
        <taxon>Mycobacteriales</taxon>
        <taxon>Nocardiaceae</taxon>
        <taxon>Nocardia</taxon>
    </lineage>
</organism>
<dbReference type="PANTHER" id="PTHR33371">
    <property type="entry name" value="INTERMEMBRANE PHOSPHOLIPID TRANSPORT SYSTEM BINDING PROTEIN MLAD-RELATED"/>
    <property type="match status" value="1"/>
</dbReference>
<sequence>MFEPDGRGPSSVRLLLTGVCCVVAIAAAATLMVANSRGALRKSVTVTAVMANVGDGLPAKSDVKFQGVRVGLVTAVTPAAQSGMNDVRIELDPHFAQAIPATVTARVVPSNVFAVPSVQLVYNGAAPALGSGARISQDHSLATVRLQTSLDQLRRIIAAVGRDETDDAVGMLAILAEATNGRGAGIENAAARLRDIVVELDKVVSVQAAPSTLDSLSAAMRELQSAAPDLLDAMHQTILPLQTLAQQRAKLTALLSGGLHTLGTVGTALDNNTDKIIDITTHMSPALGAFGDGASSFPQISVSLTRMITGFTGLWNPQTQRLTPRVIVQLTPNRQYTSADCPRYGELAGPNCASAPATPAPAEGLPPGLDPRRFQPPASLLDSDIGPVGSPAEQEQIADILGGKPNAAADILFGPLARGANVSITPDPSGGTR</sequence>
<dbReference type="InterPro" id="IPR003399">
    <property type="entry name" value="Mce/MlaD"/>
</dbReference>
<keyword evidence="1" id="KW-0812">Transmembrane</keyword>
<dbReference type="InterPro" id="IPR024516">
    <property type="entry name" value="Mce_C"/>
</dbReference>
<protein>
    <submittedName>
        <fullName evidence="4">MCE family protein</fullName>
    </submittedName>
</protein>
<dbReference type="Proteomes" id="UP001432062">
    <property type="component" value="Chromosome"/>
</dbReference>
<feature type="domain" description="Mce/MlaD" evidence="2">
    <location>
        <begin position="43"/>
        <end position="121"/>
    </location>
</feature>
<dbReference type="PANTHER" id="PTHR33371:SF4">
    <property type="entry name" value="INTERMEMBRANE PHOSPHOLIPID TRANSPORT SYSTEM BINDING PROTEIN MLAD"/>
    <property type="match status" value="1"/>
</dbReference>
<feature type="transmembrane region" description="Helical" evidence="1">
    <location>
        <begin position="12"/>
        <end position="34"/>
    </location>
</feature>
<dbReference type="InterPro" id="IPR052336">
    <property type="entry name" value="MlaD_Phospholipid_Transporter"/>
</dbReference>
<keyword evidence="1" id="KW-0472">Membrane</keyword>
<name>A0ABZ1Z0K1_9NOCA</name>
<proteinExistence type="predicted"/>
<evidence type="ECO:0000259" key="2">
    <source>
        <dbReference type="Pfam" id="PF02470"/>
    </source>
</evidence>
<keyword evidence="5" id="KW-1185">Reference proteome</keyword>
<reference evidence="4" key="1">
    <citation type="submission" date="2022-10" db="EMBL/GenBank/DDBJ databases">
        <title>The complete genomes of actinobacterial strains from the NBC collection.</title>
        <authorList>
            <person name="Joergensen T.S."/>
            <person name="Alvarez Arevalo M."/>
            <person name="Sterndorff E.B."/>
            <person name="Faurdal D."/>
            <person name="Vuksanovic O."/>
            <person name="Mourched A.-S."/>
            <person name="Charusanti P."/>
            <person name="Shaw S."/>
            <person name="Blin K."/>
            <person name="Weber T."/>
        </authorList>
    </citation>
    <scope>NUCLEOTIDE SEQUENCE</scope>
    <source>
        <strain evidence="4">NBC_01482</strain>
    </source>
</reference>
<dbReference type="Pfam" id="PF02470">
    <property type="entry name" value="MlaD"/>
    <property type="match status" value="1"/>
</dbReference>
<dbReference type="EMBL" id="CP109441">
    <property type="protein sequence ID" value="WUV47630.1"/>
    <property type="molecule type" value="Genomic_DNA"/>
</dbReference>
<evidence type="ECO:0000259" key="3">
    <source>
        <dbReference type="Pfam" id="PF11887"/>
    </source>
</evidence>
<accession>A0ABZ1Z0K1</accession>
<evidence type="ECO:0000313" key="5">
    <source>
        <dbReference type="Proteomes" id="UP001432062"/>
    </source>
</evidence>
<dbReference type="RefSeq" id="WP_329411736.1">
    <property type="nucleotide sequence ID" value="NZ_CP109441.1"/>
</dbReference>